<evidence type="ECO:0000313" key="1">
    <source>
        <dbReference type="EMBL" id="KXA93507.1"/>
    </source>
</evidence>
<accession>A0A133UH40</accession>
<comment type="caution">
    <text evidence="1">The sequence shown here is derived from an EMBL/GenBank/DDBJ whole genome shotgun (WGS) entry which is preliminary data.</text>
</comment>
<reference evidence="1 2" key="1">
    <citation type="journal article" date="2016" name="Sci. Rep.">
        <title>Metabolic traits of an uncultured archaeal lineage -MSBL1- from brine pools of the Red Sea.</title>
        <authorList>
            <person name="Mwirichia R."/>
            <person name="Alam I."/>
            <person name="Rashid M."/>
            <person name="Vinu M."/>
            <person name="Ba-Alawi W."/>
            <person name="Anthony Kamau A."/>
            <person name="Kamanda Ngugi D."/>
            <person name="Goker M."/>
            <person name="Klenk H.P."/>
            <person name="Bajic V."/>
            <person name="Stingl U."/>
        </authorList>
    </citation>
    <scope>NUCLEOTIDE SEQUENCE [LARGE SCALE GENOMIC DNA]</scope>
    <source>
        <strain evidence="1">SCGC-AAA259E17</strain>
    </source>
</reference>
<sequence length="66" mass="7788">MENMVKPKERVPADIEEDKTAFIIYNEDKSWFLLRAETMDEAIAQAKSKGREPRYVVEEKLSTRVR</sequence>
<dbReference type="AlphaFoldDB" id="A0A133UH40"/>
<dbReference type="EMBL" id="LHXN01000003">
    <property type="protein sequence ID" value="KXA93507.1"/>
    <property type="molecule type" value="Genomic_DNA"/>
</dbReference>
<keyword evidence="2" id="KW-1185">Reference proteome</keyword>
<gene>
    <name evidence="1" type="ORF">AKJ64_00465</name>
</gene>
<dbReference type="Proteomes" id="UP000070373">
    <property type="component" value="Unassembled WGS sequence"/>
</dbReference>
<proteinExistence type="predicted"/>
<evidence type="ECO:0000313" key="2">
    <source>
        <dbReference type="Proteomes" id="UP000070373"/>
    </source>
</evidence>
<name>A0A133UH40_9EURY</name>
<protein>
    <submittedName>
        <fullName evidence="1">Uncharacterized protein</fullName>
    </submittedName>
</protein>
<organism evidence="1 2">
    <name type="scientific">candidate division MSBL1 archaeon SCGC-AAA259E17</name>
    <dbReference type="NCBI Taxonomy" id="1698263"/>
    <lineage>
        <taxon>Archaea</taxon>
        <taxon>Methanobacteriati</taxon>
        <taxon>Methanobacteriota</taxon>
        <taxon>candidate division MSBL1</taxon>
    </lineage>
</organism>